<reference evidence="2" key="1">
    <citation type="submission" date="2017-11" db="EMBL/GenBank/DDBJ databases">
        <authorList>
            <person name="Zhu W."/>
        </authorList>
    </citation>
    <scope>NUCLEOTIDE SEQUENCE [LARGE SCALE GENOMIC DNA]</scope>
    <source>
        <strain evidence="2">CAU 1051</strain>
    </source>
</reference>
<organism evidence="1 2">
    <name type="scientific">Oceanobacillus chungangensis</name>
    <dbReference type="NCBI Taxonomy" id="1229152"/>
    <lineage>
        <taxon>Bacteria</taxon>
        <taxon>Bacillati</taxon>
        <taxon>Bacillota</taxon>
        <taxon>Bacilli</taxon>
        <taxon>Bacillales</taxon>
        <taxon>Bacillaceae</taxon>
        <taxon>Oceanobacillus</taxon>
    </lineage>
</organism>
<evidence type="ECO:0000313" key="1">
    <source>
        <dbReference type="EMBL" id="RDW15535.1"/>
    </source>
</evidence>
<protein>
    <submittedName>
        <fullName evidence="1">Uncharacterized protein</fullName>
    </submittedName>
</protein>
<sequence>MEKRFLSIEEFNQLLQQWNGESIKIVKHELDDLDETLLDLDSLSYSNNDNRGDGYEARHSLYLNGSGVIETTSHNYETLPKDFYEIPLEDSTLYEFDGSRFILSTTRGVYTIEIANNEHYM</sequence>
<dbReference type="InterPro" id="IPR058926">
    <property type="entry name" value="YmzB-like"/>
</dbReference>
<comment type="caution">
    <text evidence="1">The sequence shown here is derived from an EMBL/GenBank/DDBJ whole genome shotgun (WGS) entry which is preliminary data.</text>
</comment>
<dbReference type="RefSeq" id="WP_115751098.1">
    <property type="nucleotide sequence ID" value="NZ_PIOD01000025.1"/>
</dbReference>
<keyword evidence="2" id="KW-1185">Reference proteome</keyword>
<proteinExistence type="predicted"/>
<evidence type="ECO:0000313" key="2">
    <source>
        <dbReference type="Proteomes" id="UP000256520"/>
    </source>
</evidence>
<name>A0A3D8PK17_9BACI</name>
<dbReference type="AlphaFoldDB" id="A0A3D8PK17"/>
<dbReference type="Proteomes" id="UP000256520">
    <property type="component" value="Unassembled WGS sequence"/>
</dbReference>
<gene>
    <name evidence="1" type="ORF">CWR45_17315</name>
</gene>
<dbReference type="OrthoDB" id="2705224at2"/>
<dbReference type="Pfam" id="PF25846">
    <property type="entry name" value="YmzB"/>
    <property type="match status" value="1"/>
</dbReference>
<dbReference type="EMBL" id="PIOD01000025">
    <property type="protein sequence ID" value="RDW15535.1"/>
    <property type="molecule type" value="Genomic_DNA"/>
</dbReference>
<accession>A0A3D8PK17</accession>